<dbReference type="RefSeq" id="WP_373421195.1">
    <property type="nucleotide sequence ID" value="NZ_AP018164.1"/>
</dbReference>
<dbReference type="Proteomes" id="UP000217736">
    <property type="component" value="Chromosome"/>
</dbReference>
<protein>
    <submittedName>
        <fullName evidence="1">Alpha-crystallin</fullName>
    </submittedName>
</protein>
<dbReference type="AlphaFoldDB" id="A0A1Z4EJ41"/>
<dbReference type="EMBL" id="AP018164">
    <property type="protein sequence ID" value="BAX92952.1"/>
    <property type="molecule type" value="Genomic_DNA"/>
</dbReference>
<evidence type="ECO:0000313" key="2">
    <source>
        <dbReference type="Proteomes" id="UP000217736"/>
    </source>
</evidence>
<sequence>MSILAVQRKPRSLFPEFPELFAGFPALAGLRPVFDSRVMRLEDGPAERHVQIQFAN</sequence>
<dbReference type="KEGG" id="mshg:MSG_02808"/>
<name>A0A1Z4EJ41_9MYCO</name>
<gene>
    <name evidence="1" type="primary">hspX_1</name>
    <name evidence="1" type="ORF">MSG_02808</name>
</gene>
<reference evidence="2" key="1">
    <citation type="submission" date="2017-06" db="EMBL/GenBank/DDBJ databases">
        <title>Complete Genome Sequence of Mycobacterium shigaense.</title>
        <authorList>
            <person name="Fukano H."/>
            <person name="Yoshida M."/>
            <person name="Kazumi Y."/>
            <person name="Ogura Y."/>
            <person name="Mitarai S."/>
            <person name="Hayashi T."/>
            <person name="Hoshino Y."/>
        </authorList>
    </citation>
    <scope>NUCLEOTIDE SEQUENCE [LARGE SCALE GENOMIC DNA]</scope>
    <source>
        <strain evidence="2">UN-152</strain>
    </source>
</reference>
<proteinExistence type="predicted"/>
<accession>A0A1Z4EJ41</accession>
<organism evidence="1 2">
    <name type="scientific">Mycobacterium shigaense</name>
    <dbReference type="NCBI Taxonomy" id="722731"/>
    <lineage>
        <taxon>Bacteria</taxon>
        <taxon>Bacillati</taxon>
        <taxon>Actinomycetota</taxon>
        <taxon>Actinomycetes</taxon>
        <taxon>Mycobacteriales</taxon>
        <taxon>Mycobacteriaceae</taxon>
        <taxon>Mycobacterium</taxon>
        <taxon>Mycobacterium simiae complex</taxon>
    </lineage>
</organism>
<evidence type="ECO:0000313" key="1">
    <source>
        <dbReference type="EMBL" id="BAX92952.1"/>
    </source>
</evidence>
<keyword evidence="2" id="KW-1185">Reference proteome</keyword>